<evidence type="ECO:0000313" key="4">
    <source>
        <dbReference type="Proteomes" id="UP000004893"/>
    </source>
</evidence>
<dbReference type="RefSeq" id="WP_006441546.1">
    <property type="nucleotide sequence ID" value="NZ_CP036524.1"/>
</dbReference>
<dbReference type="Proteomes" id="UP000004893">
    <property type="component" value="Unassembled WGS sequence"/>
</dbReference>
<organism evidence="3 4">
    <name type="scientific">[Clostridium] hylemonae DSM 15053</name>
    <dbReference type="NCBI Taxonomy" id="553973"/>
    <lineage>
        <taxon>Bacteria</taxon>
        <taxon>Bacillati</taxon>
        <taxon>Bacillota</taxon>
        <taxon>Clostridia</taxon>
        <taxon>Lachnospirales</taxon>
        <taxon>Lachnospiraceae</taxon>
    </lineage>
</organism>
<dbReference type="Pfam" id="PF01266">
    <property type="entry name" value="DAO"/>
    <property type="match status" value="1"/>
</dbReference>
<evidence type="ECO:0000259" key="2">
    <source>
        <dbReference type="Pfam" id="PF04324"/>
    </source>
</evidence>
<reference evidence="3" key="1">
    <citation type="submission" date="2009-02" db="EMBL/GenBank/DDBJ databases">
        <authorList>
            <person name="Fulton L."/>
            <person name="Clifton S."/>
            <person name="Fulton B."/>
            <person name="Xu J."/>
            <person name="Minx P."/>
            <person name="Pepin K.H."/>
            <person name="Johnson M."/>
            <person name="Bhonagiri V."/>
            <person name="Nash W.E."/>
            <person name="Mardis E.R."/>
            <person name="Wilson R.K."/>
        </authorList>
    </citation>
    <scope>NUCLEOTIDE SEQUENCE [LARGE SCALE GENOMIC DNA]</scope>
    <source>
        <strain evidence="3">DSM 15053</strain>
    </source>
</reference>
<evidence type="ECO:0000313" key="3">
    <source>
        <dbReference type="EMBL" id="EEG75714.1"/>
    </source>
</evidence>
<dbReference type="Gene3D" id="1.10.10.1100">
    <property type="entry name" value="BFD-like [2Fe-2S]-binding domain"/>
    <property type="match status" value="1"/>
</dbReference>
<dbReference type="PANTHER" id="PTHR42720:SF1">
    <property type="entry name" value="GLYCEROL 3-PHOSPHATE OXIDASE"/>
    <property type="match status" value="1"/>
</dbReference>
<dbReference type="PANTHER" id="PTHR42720">
    <property type="entry name" value="GLYCEROL-3-PHOSPHATE DEHYDROGENASE"/>
    <property type="match status" value="1"/>
</dbReference>
<evidence type="ECO:0000259" key="1">
    <source>
        <dbReference type="Pfam" id="PF01266"/>
    </source>
</evidence>
<dbReference type="InterPro" id="IPR052745">
    <property type="entry name" value="G3P_Oxidase/Oxidoreductase"/>
</dbReference>
<proteinExistence type="predicted"/>
<gene>
    <name evidence="3" type="ORF">CLOHYLEM_04215</name>
</gene>
<protein>
    <submittedName>
        <fullName evidence="3">FAD dependent oxidoreductase</fullName>
    </submittedName>
</protein>
<dbReference type="Pfam" id="PF04324">
    <property type="entry name" value="Fer2_BFD"/>
    <property type="match status" value="1"/>
</dbReference>
<dbReference type="InterPro" id="IPR007419">
    <property type="entry name" value="BFD-like_2Fe2S-bd_dom"/>
</dbReference>
<dbReference type="InterPro" id="IPR041854">
    <property type="entry name" value="BFD-like_2Fe2S-bd_dom_sf"/>
</dbReference>
<sequence length="582" mass="64218">MGRKELEKKLNKKLHKHYGTAVRAGIEEDIIRVTGTLSNWQDIVDACSMCVQKGTKMHVVNDIVLEGVTMPRMRTPVQSDGALEGRRPDVLIIGGGISGASIARELTKWKLDILLVEKEADLAVQASGRNDGEVHPGVDLGRGTRKQYYVLRGNKMYGKICRELDVPFERCGQYVGFTHWWMYPAVLAYVWHRKHICKVTDTVLLSRKELRRKEKELNPDICFAIYNPSAGCVCPYGLTIAYGENAVENGAEISLDTAVLGMETEDGMIKSVRTNRGRIYPSIVVNAAGTFAEDIAAMAGDRFYSIHPRKGTNSILDKKAGHIVRGIASVKTLRQETAHTKGGGILHTVHGNLLVGPNAQETYEKENFATIQESIDAVFAKQKMTAEGLDKKDIITYFTGVRPATFEEDFIIEKGRRAKNLIHCAGIQSPGLTTAPAVALDVEEMAVTELRSKRTILRNENFNPVRRGVPVLKNMPKEERDKMIQENPDYGIIVCRCEEISKGEIVDALKAPIVVPTLDGIKKRLRPGMGRCQGGFCMPLVVDIISEYMHIPPGEVKKAGAGSVITYGRTKGKGGGSDEECI</sequence>
<dbReference type="InterPro" id="IPR006076">
    <property type="entry name" value="FAD-dep_OxRdtase"/>
</dbReference>
<dbReference type="Gene3D" id="3.50.50.60">
    <property type="entry name" value="FAD/NAD(P)-binding domain"/>
    <property type="match status" value="1"/>
</dbReference>
<feature type="domain" description="FAD dependent oxidoreductase" evidence="1">
    <location>
        <begin position="89"/>
        <end position="441"/>
    </location>
</feature>
<comment type="caution">
    <text evidence="3">The sequence shown here is derived from an EMBL/GenBank/DDBJ whole genome shotgun (WGS) entry which is preliminary data.</text>
</comment>
<dbReference type="Gene3D" id="3.30.9.10">
    <property type="entry name" value="D-Amino Acid Oxidase, subunit A, domain 2"/>
    <property type="match status" value="1"/>
</dbReference>
<dbReference type="AlphaFoldDB" id="C0BWN2"/>
<dbReference type="EMBL" id="ABYI02000006">
    <property type="protein sequence ID" value="EEG75714.1"/>
    <property type="molecule type" value="Genomic_DNA"/>
</dbReference>
<reference evidence="3" key="2">
    <citation type="submission" date="2013-06" db="EMBL/GenBank/DDBJ databases">
        <title>Draft genome sequence of Clostridium hylemonae (DSM 15053).</title>
        <authorList>
            <person name="Sudarsanam P."/>
            <person name="Ley R."/>
            <person name="Guruge J."/>
            <person name="Turnbaugh P.J."/>
            <person name="Mahowald M."/>
            <person name="Liep D."/>
            <person name="Gordon J."/>
        </authorList>
    </citation>
    <scope>NUCLEOTIDE SEQUENCE</scope>
    <source>
        <strain evidence="3">DSM 15053</strain>
    </source>
</reference>
<dbReference type="SUPFAM" id="SSF51905">
    <property type="entry name" value="FAD/NAD(P)-binding domain"/>
    <property type="match status" value="1"/>
</dbReference>
<dbReference type="OrthoDB" id="9801699at2"/>
<feature type="domain" description="BFD-like [2Fe-2S]-binding" evidence="2">
    <location>
        <begin position="493"/>
        <end position="547"/>
    </location>
</feature>
<dbReference type="STRING" id="553973.CLOHYLEM_04215"/>
<accession>C0BWN2</accession>
<name>C0BWN2_9FIRM</name>
<dbReference type="HOGENOM" id="CLU_024775_3_1_9"/>
<dbReference type="eggNOG" id="COG0579">
    <property type="taxonomic scope" value="Bacteria"/>
</dbReference>
<dbReference type="InterPro" id="IPR036188">
    <property type="entry name" value="FAD/NAD-bd_sf"/>
</dbReference>
<keyword evidence="4" id="KW-1185">Reference proteome</keyword>
<dbReference type="CDD" id="cd19946">
    <property type="entry name" value="GlpA-like_Fer2_BFD-like"/>
    <property type="match status" value="1"/>
</dbReference>